<gene>
    <name evidence="1" type="ORF">E2493_19190</name>
</gene>
<dbReference type="EMBL" id="SPDV01000062">
    <property type="protein sequence ID" value="TFI56637.1"/>
    <property type="molecule type" value="Genomic_DNA"/>
</dbReference>
<accession>A0A4Y8ZMF4</accession>
<sequence length="238" mass="25661">MPPFALLLLLAAAPKPPPTPEDPLRCGTAPGIAQYLEIAPTIARQGARLAITPKQHRGYMGSYDVPLDCTSDWTLSDRKLAKLSKDRRTLTIRPDAAPGAVLTIAYKVRGQPVRAQVTIVGRDQVVLAGTRGQVETRGCERHAPVRELVFTTEGRFSVTFTPFETYNDYWGGYTFDPATGAIAFTVTGGNYRPPALDLEGRASLDPAGSLVLEGVYLGDRSGSPAPVPAKDACTYVFR</sequence>
<reference evidence="1 2" key="1">
    <citation type="submission" date="2019-03" db="EMBL/GenBank/DDBJ databases">
        <title>Genome sequence of Sphingomonas sp. 17J27-24.</title>
        <authorList>
            <person name="Kim M."/>
            <person name="Maeng S."/>
            <person name="Sathiyaraj S."/>
        </authorList>
    </citation>
    <scope>NUCLEOTIDE SEQUENCE [LARGE SCALE GENOMIC DNA]</scope>
    <source>
        <strain evidence="1 2">17J27-24</strain>
    </source>
</reference>
<protein>
    <submittedName>
        <fullName evidence="1">Uncharacterized protein</fullName>
    </submittedName>
</protein>
<dbReference type="Proteomes" id="UP000298213">
    <property type="component" value="Unassembled WGS sequence"/>
</dbReference>
<dbReference type="AlphaFoldDB" id="A0A4Y8ZMF4"/>
<organism evidence="1 2">
    <name type="scientific">Sphingomonas parva</name>
    <dbReference type="NCBI Taxonomy" id="2555898"/>
    <lineage>
        <taxon>Bacteria</taxon>
        <taxon>Pseudomonadati</taxon>
        <taxon>Pseudomonadota</taxon>
        <taxon>Alphaproteobacteria</taxon>
        <taxon>Sphingomonadales</taxon>
        <taxon>Sphingomonadaceae</taxon>
        <taxon>Sphingomonas</taxon>
    </lineage>
</organism>
<dbReference type="RefSeq" id="WP_135090116.1">
    <property type="nucleotide sequence ID" value="NZ_SPDV01000062.1"/>
</dbReference>
<dbReference type="OrthoDB" id="7206135at2"/>
<evidence type="ECO:0000313" key="2">
    <source>
        <dbReference type="Proteomes" id="UP000298213"/>
    </source>
</evidence>
<comment type="caution">
    <text evidence="1">The sequence shown here is derived from an EMBL/GenBank/DDBJ whole genome shotgun (WGS) entry which is preliminary data.</text>
</comment>
<keyword evidence="2" id="KW-1185">Reference proteome</keyword>
<name>A0A4Y8ZMF4_9SPHN</name>
<proteinExistence type="predicted"/>
<evidence type="ECO:0000313" key="1">
    <source>
        <dbReference type="EMBL" id="TFI56637.1"/>
    </source>
</evidence>